<dbReference type="InterPro" id="IPR011335">
    <property type="entry name" value="Restrct_endonuc-II-like"/>
</dbReference>
<gene>
    <name evidence="3" type="ORF">ACFPFM_42885</name>
</gene>
<keyword evidence="1" id="KW-0812">Transmembrane</keyword>
<proteinExistence type="predicted"/>
<dbReference type="InterPro" id="IPR052906">
    <property type="entry name" value="Type_IV_Methyl-Rstrct_Enzyme"/>
</dbReference>
<evidence type="ECO:0000313" key="3">
    <source>
        <dbReference type="EMBL" id="MFC5060495.1"/>
    </source>
</evidence>
<dbReference type="Gene3D" id="3.40.1350.10">
    <property type="match status" value="1"/>
</dbReference>
<organism evidence="3 4">
    <name type="scientific">Saccharothrix xinjiangensis</name>
    <dbReference type="NCBI Taxonomy" id="204798"/>
    <lineage>
        <taxon>Bacteria</taxon>
        <taxon>Bacillati</taxon>
        <taxon>Actinomycetota</taxon>
        <taxon>Actinomycetes</taxon>
        <taxon>Pseudonocardiales</taxon>
        <taxon>Pseudonocardiaceae</taxon>
        <taxon>Saccharothrix</taxon>
    </lineage>
</organism>
<name>A0ABV9YCK4_9PSEU</name>
<protein>
    <submittedName>
        <fullName evidence="3">Restriction endonuclease</fullName>
    </submittedName>
</protein>
<dbReference type="InterPro" id="IPR011856">
    <property type="entry name" value="tRNA_endonuc-like_dom_sf"/>
</dbReference>
<keyword evidence="3" id="KW-0540">Nuclease</keyword>
<keyword evidence="3" id="KW-0255">Endonuclease</keyword>
<dbReference type="EMBL" id="JBHSJB010000053">
    <property type="protein sequence ID" value="MFC5060495.1"/>
    <property type="molecule type" value="Genomic_DNA"/>
</dbReference>
<dbReference type="SUPFAM" id="SSF52980">
    <property type="entry name" value="Restriction endonuclease-like"/>
    <property type="match status" value="1"/>
</dbReference>
<evidence type="ECO:0000313" key="4">
    <source>
        <dbReference type="Proteomes" id="UP001595833"/>
    </source>
</evidence>
<reference evidence="4" key="1">
    <citation type="journal article" date="2019" name="Int. J. Syst. Evol. Microbiol.">
        <title>The Global Catalogue of Microorganisms (GCM) 10K type strain sequencing project: providing services to taxonomists for standard genome sequencing and annotation.</title>
        <authorList>
            <consortium name="The Broad Institute Genomics Platform"/>
            <consortium name="The Broad Institute Genome Sequencing Center for Infectious Disease"/>
            <person name="Wu L."/>
            <person name="Ma J."/>
        </authorList>
    </citation>
    <scope>NUCLEOTIDE SEQUENCE [LARGE SCALE GENOMIC DNA]</scope>
    <source>
        <strain evidence="4">KCTC 12848</strain>
    </source>
</reference>
<sequence>MAKRRKRKKVLPRVAVAAAVVVAVLVWWFVQAHPVLSAVIAGAGLTAGAVVLVLRLRGRRAEAVRQAELDRAVESTDGMSGSDFEQWTARLLRRSGCVDVEVVGGAGDAGADVVAVAPDGGRVVVQCKRYAPTNKVGSEAVQRFSGTARYYHRADHPLIVTTSTFTGPARDVAARVGITLVDRRRLAEWARGGAAPILVDTA</sequence>
<evidence type="ECO:0000259" key="2">
    <source>
        <dbReference type="Pfam" id="PF04471"/>
    </source>
</evidence>
<dbReference type="PANTHER" id="PTHR30015">
    <property type="entry name" value="MRR RESTRICTION SYSTEM PROTEIN"/>
    <property type="match status" value="1"/>
</dbReference>
<dbReference type="PANTHER" id="PTHR30015:SF6">
    <property type="entry name" value="SLL1429 PROTEIN"/>
    <property type="match status" value="1"/>
</dbReference>
<dbReference type="InterPro" id="IPR007560">
    <property type="entry name" value="Restrct_endonuc_IV_Mrr"/>
</dbReference>
<evidence type="ECO:0000256" key="1">
    <source>
        <dbReference type="SAM" id="Phobius"/>
    </source>
</evidence>
<dbReference type="RefSeq" id="WP_344037465.1">
    <property type="nucleotide sequence ID" value="NZ_BAAAKE010000007.1"/>
</dbReference>
<comment type="caution">
    <text evidence="3">The sequence shown here is derived from an EMBL/GenBank/DDBJ whole genome shotgun (WGS) entry which is preliminary data.</text>
</comment>
<keyword evidence="3" id="KW-0378">Hydrolase</keyword>
<keyword evidence="1" id="KW-0472">Membrane</keyword>
<dbReference type="Pfam" id="PF04471">
    <property type="entry name" value="Mrr_cat"/>
    <property type="match status" value="1"/>
</dbReference>
<feature type="domain" description="Restriction endonuclease type IV Mrr" evidence="2">
    <location>
        <begin position="77"/>
        <end position="189"/>
    </location>
</feature>
<accession>A0ABV9YCK4</accession>
<dbReference type="GO" id="GO:0004519">
    <property type="term" value="F:endonuclease activity"/>
    <property type="evidence" value="ECO:0007669"/>
    <property type="project" value="UniProtKB-KW"/>
</dbReference>
<dbReference type="Proteomes" id="UP001595833">
    <property type="component" value="Unassembled WGS sequence"/>
</dbReference>
<keyword evidence="1" id="KW-1133">Transmembrane helix</keyword>
<feature type="transmembrane region" description="Helical" evidence="1">
    <location>
        <begin position="36"/>
        <end position="56"/>
    </location>
</feature>
<keyword evidence="4" id="KW-1185">Reference proteome</keyword>
<feature type="transmembrane region" description="Helical" evidence="1">
    <location>
        <begin position="12"/>
        <end position="30"/>
    </location>
</feature>